<accession>A0A0A3HWN2</accession>
<feature type="domain" description="Amine oxidase" evidence="1">
    <location>
        <begin position="12"/>
        <end position="124"/>
    </location>
</feature>
<dbReference type="SUPFAM" id="SSF54373">
    <property type="entry name" value="FAD-linked reductases, C-terminal domain"/>
    <property type="match status" value="1"/>
</dbReference>
<dbReference type="Pfam" id="PF01593">
    <property type="entry name" value="Amino_oxidase"/>
    <property type="match status" value="1"/>
</dbReference>
<comment type="caution">
    <text evidence="2">The sequence shown here is derived from an EMBL/GenBank/DDBJ whole genome shotgun (WGS) entry which is preliminary data.</text>
</comment>
<evidence type="ECO:0000313" key="2">
    <source>
        <dbReference type="EMBL" id="KGR74758.1"/>
    </source>
</evidence>
<organism evidence="2 3">
    <name type="scientific">Ureibacillus sinduriensis BLB-1 = JCM 15800</name>
    <dbReference type="NCBI Taxonomy" id="1384057"/>
    <lineage>
        <taxon>Bacteria</taxon>
        <taxon>Bacillati</taxon>
        <taxon>Bacillota</taxon>
        <taxon>Bacilli</taxon>
        <taxon>Bacillales</taxon>
        <taxon>Caryophanaceae</taxon>
        <taxon>Ureibacillus</taxon>
    </lineage>
</organism>
<dbReference type="Proteomes" id="UP000030408">
    <property type="component" value="Unassembled WGS sequence"/>
</dbReference>
<evidence type="ECO:0000259" key="1">
    <source>
        <dbReference type="Pfam" id="PF01593"/>
    </source>
</evidence>
<sequence length="126" mass="13938">MNNPVVIETGSGALFGFFGMPANMRQERGQDKVLNLVIDQLVRLFGPSDQNVKAILYKDWSTDAKTAVEEDLDPLRDFPRYGQPPKARVWEKKIIFAGTDPNSQYGGHLEGALLAAEKAVSEIMAD</sequence>
<dbReference type="eggNOG" id="COG1231">
    <property type="taxonomic scope" value="Bacteria"/>
</dbReference>
<name>A0A0A3HWN2_9BACL</name>
<dbReference type="GO" id="GO:0016491">
    <property type="term" value="F:oxidoreductase activity"/>
    <property type="evidence" value="ECO:0007669"/>
    <property type="project" value="InterPro"/>
</dbReference>
<dbReference type="InterPro" id="IPR002937">
    <property type="entry name" value="Amino_oxidase"/>
</dbReference>
<dbReference type="Gene3D" id="3.50.50.60">
    <property type="entry name" value="FAD/NAD(P)-binding domain"/>
    <property type="match status" value="1"/>
</dbReference>
<keyword evidence="3" id="KW-1185">Reference proteome</keyword>
<dbReference type="EMBL" id="JPVO01000053">
    <property type="protein sequence ID" value="KGR74758.1"/>
    <property type="molecule type" value="Genomic_DNA"/>
</dbReference>
<proteinExistence type="predicted"/>
<dbReference type="RefSeq" id="WP_036201326.1">
    <property type="nucleotide sequence ID" value="NZ_AVCY01000003.1"/>
</dbReference>
<reference evidence="2 3" key="1">
    <citation type="submission" date="2014-02" db="EMBL/GenBank/DDBJ databases">
        <title>Draft genome sequence of Lysinibacillus sinduriensis JCM 15800.</title>
        <authorList>
            <person name="Zhang F."/>
            <person name="Wang G."/>
            <person name="Zhang L."/>
        </authorList>
    </citation>
    <scope>NUCLEOTIDE SEQUENCE [LARGE SCALE GENOMIC DNA]</scope>
    <source>
        <strain evidence="2 3">JCM 15800</strain>
    </source>
</reference>
<dbReference type="InterPro" id="IPR036188">
    <property type="entry name" value="FAD/NAD-bd_sf"/>
</dbReference>
<dbReference type="AlphaFoldDB" id="A0A0A3HWN2"/>
<protein>
    <recommendedName>
        <fullName evidence="1">Amine oxidase domain-containing protein</fullName>
    </recommendedName>
</protein>
<gene>
    <name evidence="2" type="ORF">CD33_13325</name>
</gene>
<dbReference type="STRING" id="1384057.CD33_13325"/>
<evidence type="ECO:0000313" key="3">
    <source>
        <dbReference type="Proteomes" id="UP000030408"/>
    </source>
</evidence>